<dbReference type="EMBL" id="DS547108">
    <property type="protein sequence ID" value="EDR06603.1"/>
    <property type="molecule type" value="Genomic_DNA"/>
</dbReference>
<name>B0DG94_LACBS</name>
<dbReference type="GeneID" id="6078451"/>
<accession>B0DG94</accession>
<dbReference type="HOGENOM" id="CLU_2622436_0_0_1"/>
<sequence length="78" mass="8532">MSYRSFEILGGLTEILCHSFNRLINLGLPRDSPPIVGDFTALAALPKVLECPPEWLANVQPLLEAVFVPNGKGERVAE</sequence>
<gene>
    <name evidence="1" type="ORF">LACBIDRAFT_300195</name>
</gene>
<dbReference type="OrthoDB" id="5422293at2759"/>
<evidence type="ECO:0000313" key="1">
    <source>
        <dbReference type="EMBL" id="EDR06603.1"/>
    </source>
</evidence>
<keyword evidence="2" id="KW-1185">Reference proteome</keyword>
<dbReference type="RefSeq" id="XP_001882975.1">
    <property type="nucleotide sequence ID" value="XM_001882940.1"/>
</dbReference>
<dbReference type="AlphaFoldDB" id="B0DG94"/>
<dbReference type="Proteomes" id="UP000001194">
    <property type="component" value="Unassembled WGS sequence"/>
</dbReference>
<organism evidence="2">
    <name type="scientific">Laccaria bicolor (strain S238N-H82 / ATCC MYA-4686)</name>
    <name type="common">Bicoloured deceiver</name>
    <name type="synonym">Laccaria laccata var. bicolor</name>
    <dbReference type="NCBI Taxonomy" id="486041"/>
    <lineage>
        <taxon>Eukaryota</taxon>
        <taxon>Fungi</taxon>
        <taxon>Dikarya</taxon>
        <taxon>Basidiomycota</taxon>
        <taxon>Agaricomycotina</taxon>
        <taxon>Agaricomycetes</taxon>
        <taxon>Agaricomycetidae</taxon>
        <taxon>Agaricales</taxon>
        <taxon>Agaricineae</taxon>
        <taxon>Hydnangiaceae</taxon>
        <taxon>Laccaria</taxon>
    </lineage>
</organism>
<proteinExistence type="predicted"/>
<dbReference type="InParanoid" id="B0DG94"/>
<protein>
    <submittedName>
        <fullName evidence="1">Predicted protein</fullName>
    </submittedName>
</protein>
<evidence type="ECO:0000313" key="2">
    <source>
        <dbReference type="Proteomes" id="UP000001194"/>
    </source>
</evidence>
<dbReference type="KEGG" id="lbc:LACBIDRAFT_300195"/>
<reference evidence="1 2" key="1">
    <citation type="journal article" date="2008" name="Nature">
        <title>The genome of Laccaria bicolor provides insights into mycorrhizal symbiosis.</title>
        <authorList>
            <person name="Martin F."/>
            <person name="Aerts A."/>
            <person name="Ahren D."/>
            <person name="Brun A."/>
            <person name="Danchin E.G.J."/>
            <person name="Duchaussoy F."/>
            <person name="Gibon J."/>
            <person name="Kohler A."/>
            <person name="Lindquist E."/>
            <person name="Pereda V."/>
            <person name="Salamov A."/>
            <person name="Shapiro H.J."/>
            <person name="Wuyts J."/>
            <person name="Blaudez D."/>
            <person name="Buee M."/>
            <person name="Brokstein P."/>
            <person name="Canbaeck B."/>
            <person name="Cohen D."/>
            <person name="Courty P.E."/>
            <person name="Coutinho P.M."/>
            <person name="Delaruelle C."/>
            <person name="Detter J.C."/>
            <person name="Deveau A."/>
            <person name="DiFazio S."/>
            <person name="Duplessis S."/>
            <person name="Fraissinet-Tachet L."/>
            <person name="Lucic E."/>
            <person name="Frey-Klett P."/>
            <person name="Fourrey C."/>
            <person name="Feussner I."/>
            <person name="Gay G."/>
            <person name="Grimwood J."/>
            <person name="Hoegger P.J."/>
            <person name="Jain P."/>
            <person name="Kilaru S."/>
            <person name="Labbe J."/>
            <person name="Lin Y.C."/>
            <person name="Legue V."/>
            <person name="Le Tacon F."/>
            <person name="Marmeisse R."/>
            <person name="Melayah D."/>
            <person name="Montanini B."/>
            <person name="Muratet M."/>
            <person name="Nehls U."/>
            <person name="Niculita-Hirzel H."/>
            <person name="Oudot-Le Secq M.P."/>
            <person name="Peter M."/>
            <person name="Quesneville H."/>
            <person name="Rajashekar B."/>
            <person name="Reich M."/>
            <person name="Rouhier N."/>
            <person name="Schmutz J."/>
            <person name="Yin T."/>
            <person name="Chalot M."/>
            <person name="Henrissat B."/>
            <person name="Kuees U."/>
            <person name="Lucas S."/>
            <person name="Van de Peer Y."/>
            <person name="Podila G.K."/>
            <person name="Polle A."/>
            <person name="Pukkila P.J."/>
            <person name="Richardson P.M."/>
            <person name="Rouze P."/>
            <person name="Sanders I.R."/>
            <person name="Stajich J.E."/>
            <person name="Tunlid A."/>
            <person name="Tuskan G."/>
            <person name="Grigoriev I.V."/>
        </authorList>
    </citation>
    <scope>NUCLEOTIDE SEQUENCE [LARGE SCALE GENOMIC DNA]</scope>
    <source>
        <strain evidence="2">S238N-H82 / ATCC MYA-4686</strain>
    </source>
</reference>